<keyword evidence="3" id="KW-1185">Reference proteome</keyword>
<gene>
    <name evidence="2" type="ORF">M0R45_013129</name>
</gene>
<comment type="caution">
    <text evidence="2">The sequence shown here is derived from an EMBL/GenBank/DDBJ whole genome shotgun (WGS) entry which is preliminary data.</text>
</comment>
<dbReference type="AlphaFoldDB" id="A0AAW1XIS2"/>
<name>A0AAW1XIS2_RUBAR</name>
<organism evidence="2 3">
    <name type="scientific">Rubus argutus</name>
    <name type="common">Southern blackberry</name>
    <dbReference type="NCBI Taxonomy" id="59490"/>
    <lineage>
        <taxon>Eukaryota</taxon>
        <taxon>Viridiplantae</taxon>
        <taxon>Streptophyta</taxon>
        <taxon>Embryophyta</taxon>
        <taxon>Tracheophyta</taxon>
        <taxon>Spermatophyta</taxon>
        <taxon>Magnoliopsida</taxon>
        <taxon>eudicotyledons</taxon>
        <taxon>Gunneridae</taxon>
        <taxon>Pentapetalae</taxon>
        <taxon>rosids</taxon>
        <taxon>fabids</taxon>
        <taxon>Rosales</taxon>
        <taxon>Rosaceae</taxon>
        <taxon>Rosoideae</taxon>
        <taxon>Rosoideae incertae sedis</taxon>
        <taxon>Rubus</taxon>
    </lineage>
</organism>
<evidence type="ECO:0000313" key="3">
    <source>
        <dbReference type="Proteomes" id="UP001457282"/>
    </source>
</evidence>
<sequence length="132" mass="14631">MGPFVGRQIERVNAHDERLTSLFSLIEEAAVKEVTSVELINNSADPVAQVDQDREDEQALEVWSATSTTPKSVTKADEIAWPAEKPPVTARFSHRKPARSTPEGCSLRLIPIPKLKLDNDTAFYKYTPSPNA</sequence>
<evidence type="ECO:0000313" key="2">
    <source>
        <dbReference type="EMBL" id="KAK9936280.1"/>
    </source>
</evidence>
<dbReference type="EMBL" id="JBEDUW010000003">
    <property type="protein sequence ID" value="KAK9936280.1"/>
    <property type="molecule type" value="Genomic_DNA"/>
</dbReference>
<accession>A0AAW1XIS2</accession>
<dbReference type="Proteomes" id="UP001457282">
    <property type="component" value="Unassembled WGS sequence"/>
</dbReference>
<evidence type="ECO:0000256" key="1">
    <source>
        <dbReference type="SAM" id="MobiDB-lite"/>
    </source>
</evidence>
<proteinExistence type="predicted"/>
<protein>
    <submittedName>
        <fullName evidence="2">Uncharacterized protein</fullName>
    </submittedName>
</protein>
<feature type="region of interest" description="Disordered" evidence="1">
    <location>
        <begin position="85"/>
        <end position="105"/>
    </location>
</feature>
<reference evidence="2 3" key="1">
    <citation type="journal article" date="2023" name="G3 (Bethesda)">
        <title>A chromosome-length genome assembly and annotation of blackberry (Rubus argutus, cv. 'Hillquist').</title>
        <authorList>
            <person name="Bruna T."/>
            <person name="Aryal R."/>
            <person name="Dudchenko O."/>
            <person name="Sargent D.J."/>
            <person name="Mead D."/>
            <person name="Buti M."/>
            <person name="Cavallini A."/>
            <person name="Hytonen T."/>
            <person name="Andres J."/>
            <person name="Pham M."/>
            <person name="Weisz D."/>
            <person name="Mascagni F."/>
            <person name="Usai G."/>
            <person name="Natali L."/>
            <person name="Bassil N."/>
            <person name="Fernandez G.E."/>
            <person name="Lomsadze A."/>
            <person name="Armour M."/>
            <person name="Olukolu B."/>
            <person name="Poorten T."/>
            <person name="Britton C."/>
            <person name="Davik J."/>
            <person name="Ashrafi H."/>
            <person name="Aiden E.L."/>
            <person name="Borodovsky M."/>
            <person name="Worthington M."/>
        </authorList>
    </citation>
    <scope>NUCLEOTIDE SEQUENCE [LARGE SCALE GENOMIC DNA]</scope>
    <source>
        <strain evidence="2">PI 553951</strain>
    </source>
</reference>